<comment type="pathway">
    <text evidence="2 6">Cofactor biosynthesis; tetrahydrofolate biosynthesis; 2-amino-4-hydroxy-6-hydroxymethyl-7,8-dihydropteridine diphosphate from 7,8-dihydroneopterin triphosphate: step 3/4.</text>
</comment>
<feature type="domain" description="Dihydroneopterin aldolase/epimerase" evidence="7">
    <location>
        <begin position="7"/>
        <end position="117"/>
    </location>
</feature>
<evidence type="ECO:0000256" key="2">
    <source>
        <dbReference type="ARBA" id="ARBA00005013"/>
    </source>
</evidence>
<evidence type="ECO:0000256" key="4">
    <source>
        <dbReference type="ARBA" id="ARBA00022909"/>
    </source>
</evidence>
<proteinExistence type="inferred from homology"/>
<dbReference type="PANTHER" id="PTHR42844">
    <property type="entry name" value="DIHYDRONEOPTERIN ALDOLASE 1-RELATED"/>
    <property type="match status" value="1"/>
</dbReference>
<evidence type="ECO:0000259" key="7">
    <source>
        <dbReference type="SMART" id="SM00905"/>
    </source>
</evidence>
<evidence type="ECO:0000313" key="8">
    <source>
        <dbReference type="EMBL" id="MFD1890105.1"/>
    </source>
</evidence>
<keyword evidence="4 6" id="KW-0289">Folate biosynthesis</keyword>
<dbReference type="RefSeq" id="WP_343873061.1">
    <property type="nucleotide sequence ID" value="NZ_BAAAIX010000013.1"/>
</dbReference>
<protein>
    <recommendedName>
        <fullName evidence="6">7,8-dihydroneopterin aldolase</fullName>
        <ecNumber evidence="6">4.1.2.25</ecNumber>
    </recommendedName>
</protein>
<evidence type="ECO:0000313" key="9">
    <source>
        <dbReference type="Proteomes" id="UP001597326"/>
    </source>
</evidence>
<dbReference type="InterPro" id="IPR006156">
    <property type="entry name" value="Dihydroneopterin_aldolase"/>
</dbReference>
<evidence type="ECO:0000256" key="5">
    <source>
        <dbReference type="ARBA" id="ARBA00023239"/>
    </source>
</evidence>
<name>A0ABW4RVP1_9ACTN</name>
<gene>
    <name evidence="8" type="primary">folB</name>
    <name evidence="8" type="ORF">ACFSCS_07900</name>
</gene>
<comment type="function">
    <text evidence="6">Catalyzes the conversion of 7,8-dihydroneopterin to 6-hydroxymethyl-7,8-dihydropterin.</text>
</comment>
<dbReference type="Proteomes" id="UP001597326">
    <property type="component" value="Unassembled WGS sequence"/>
</dbReference>
<dbReference type="NCBIfam" id="TIGR00526">
    <property type="entry name" value="folB_dom"/>
    <property type="match status" value="1"/>
</dbReference>
<evidence type="ECO:0000256" key="3">
    <source>
        <dbReference type="ARBA" id="ARBA00005708"/>
    </source>
</evidence>
<dbReference type="EMBL" id="JBHUFZ010000016">
    <property type="protein sequence ID" value="MFD1890105.1"/>
    <property type="molecule type" value="Genomic_DNA"/>
</dbReference>
<organism evidence="8 9">
    <name type="scientific">Luteococcus peritonei</name>
    <dbReference type="NCBI Taxonomy" id="88874"/>
    <lineage>
        <taxon>Bacteria</taxon>
        <taxon>Bacillati</taxon>
        <taxon>Actinomycetota</taxon>
        <taxon>Actinomycetes</taxon>
        <taxon>Propionibacteriales</taxon>
        <taxon>Propionibacteriaceae</taxon>
        <taxon>Luteococcus</taxon>
    </lineage>
</organism>
<dbReference type="InterPro" id="IPR043133">
    <property type="entry name" value="GTP-CH-I_C/QueF"/>
</dbReference>
<keyword evidence="5 6" id="KW-0456">Lyase</keyword>
<accession>A0ABW4RVP1</accession>
<dbReference type="NCBIfam" id="TIGR00525">
    <property type="entry name" value="folB"/>
    <property type="match status" value="1"/>
</dbReference>
<reference evidence="9" key="1">
    <citation type="journal article" date="2019" name="Int. J. Syst. Evol. Microbiol.">
        <title>The Global Catalogue of Microorganisms (GCM) 10K type strain sequencing project: providing services to taxonomists for standard genome sequencing and annotation.</title>
        <authorList>
            <consortium name="The Broad Institute Genomics Platform"/>
            <consortium name="The Broad Institute Genome Sequencing Center for Infectious Disease"/>
            <person name="Wu L."/>
            <person name="Ma J."/>
        </authorList>
    </citation>
    <scope>NUCLEOTIDE SEQUENCE [LARGE SCALE GENOMIC DNA]</scope>
    <source>
        <strain evidence="9">CAIM 431</strain>
    </source>
</reference>
<dbReference type="EC" id="4.1.2.25" evidence="6"/>
<comment type="caution">
    <text evidence="8">The sequence shown here is derived from an EMBL/GenBank/DDBJ whole genome shotgun (WGS) entry which is preliminary data.</text>
</comment>
<keyword evidence="9" id="KW-1185">Reference proteome</keyword>
<dbReference type="GO" id="GO:0004150">
    <property type="term" value="F:dihydroneopterin aldolase activity"/>
    <property type="evidence" value="ECO:0007669"/>
    <property type="project" value="UniProtKB-EC"/>
</dbReference>
<evidence type="ECO:0000256" key="1">
    <source>
        <dbReference type="ARBA" id="ARBA00001353"/>
    </source>
</evidence>
<dbReference type="SMART" id="SM00905">
    <property type="entry name" value="FolB"/>
    <property type="match status" value="1"/>
</dbReference>
<comment type="catalytic activity">
    <reaction evidence="1 6">
        <text>7,8-dihydroneopterin = 6-hydroxymethyl-7,8-dihydropterin + glycolaldehyde</text>
        <dbReference type="Rhea" id="RHEA:10540"/>
        <dbReference type="ChEBI" id="CHEBI:17001"/>
        <dbReference type="ChEBI" id="CHEBI:17071"/>
        <dbReference type="ChEBI" id="CHEBI:44841"/>
        <dbReference type="EC" id="4.1.2.25"/>
    </reaction>
</comment>
<sequence length="119" mass="13042">MNELDWISVSGLSATGFHGVYPEERREGQQFVVDLQLGLPIETDTDALADTVDYSVIARDVVAIITGEPVDLIETLAGRIARRCLDEPLVQRARVTVHKPQAPLGLPFTDLSVSITRSK</sequence>
<dbReference type="Pfam" id="PF02152">
    <property type="entry name" value="FolB"/>
    <property type="match status" value="1"/>
</dbReference>
<dbReference type="SUPFAM" id="SSF55620">
    <property type="entry name" value="Tetrahydrobiopterin biosynthesis enzymes-like"/>
    <property type="match status" value="1"/>
</dbReference>
<comment type="similarity">
    <text evidence="3 6">Belongs to the DHNA family.</text>
</comment>
<dbReference type="CDD" id="cd00534">
    <property type="entry name" value="DHNA_DHNTPE"/>
    <property type="match status" value="1"/>
</dbReference>
<evidence type="ECO:0000256" key="6">
    <source>
        <dbReference type="RuleBase" id="RU362079"/>
    </source>
</evidence>
<dbReference type="PANTHER" id="PTHR42844:SF1">
    <property type="entry name" value="DIHYDRONEOPTERIN ALDOLASE 1-RELATED"/>
    <property type="match status" value="1"/>
</dbReference>
<dbReference type="InterPro" id="IPR006157">
    <property type="entry name" value="FolB_dom"/>
</dbReference>
<dbReference type="Gene3D" id="3.30.1130.10">
    <property type="match status" value="1"/>
</dbReference>